<dbReference type="GO" id="GO:0005737">
    <property type="term" value="C:cytoplasm"/>
    <property type="evidence" value="ECO:0007669"/>
    <property type="project" value="TreeGrafter"/>
</dbReference>
<dbReference type="EC" id="6.3.2.17" evidence="3"/>
<dbReference type="SUPFAM" id="SSF53244">
    <property type="entry name" value="MurD-like peptide ligases, peptide-binding domain"/>
    <property type="match status" value="1"/>
</dbReference>
<evidence type="ECO:0000256" key="2">
    <source>
        <dbReference type="ARBA" id="ARBA00008276"/>
    </source>
</evidence>
<dbReference type="FunCoup" id="A0A1Y5RQT4">
    <property type="interactions" value="630"/>
</dbReference>
<dbReference type="Gene3D" id="3.40.1190.10">
    <property type="entry name" value="Mur-like, catalytic domain"/>
    <property type="match status" value="1"/>
</dbReference>
<evidence type="ECO:0000313" key="12">
    <source>
        <dbReference type="EMBL" id="SLN22283.1"/>
    </source>
</evidence>
<dbReference type="InParanoid" id="A0A1Y5RQT4"/>
<dbReference type="PIRSF" id="PIRSF001563">
    <property type="entry name" value="Folylpolyglu_synth"/>
    <property type="match status" value="1"/>
</dbReference>
<feature type="domain" description="Mur ligase central" evidence="11">
    <location>
        <begin position="53"/>
        <end position="269"/>
    </location>
</feature>
<accession>A0A1Y5RQT4</accession>
<dbReference type="InterPro" id="IPR001645">
    <property type="entry name" value="Folylpolyglutamate_synth"/>
</dbReference>
<dbReference type="SUPFAM" id="SSF53623">
    <property type="entry name" value="MurD-like peptide ligases, catalytic domain"/>
    <property type="match status" value="1"/>
</dbReference>
<evidence type="ECO:0000256" key="7">
    <source>
        <dbReference type="ARBA" id="ARBA00022840"/>
    </source>
</evidence>
<dbReference type="UniPathway" id="UPA00077">
    <property type="reaction ID" value="UER00157"/>
</dbReference>
<dbReference type="OrthoDB" id="9809356at2"/>
<proteinExistence type="inferred from homology"/>
<protein>
    <recommendedName>
        <fullName evidence="3">tetrahydrofolate synthase</fullName>
        <ecNumber evidence="3">6.3.2.17</ecNumber>
    </recommendedName>
</protein>
<dbReference type="InterPro" id="IPR013221">
    <property type="entry name" value="Mur_ligase_cen"/>
</dbReference>
<dbReference type="PANTHER" id="PTHR11136:SF0">
    <property type="entry name" value="DIHYDROFOLATE SYNTHETASE-RELATED"/>
    <property type="match status" value="1"/>
</dbReference>
<dbReference type="NCBIfam" id="TIGR01499">
    <property type="entry name" value="folC"/>
    <property type="match status" value="1"/>
</dbReference>
<evidence type="ECO:0000256" key="1">
    <source>
        <dbReference type="ARBA" id="ARBA00001946"/>
    </source>
</evidence>
<dbReference type="InterPro" id="IPR036615">
    <property type="entry name" value="Mur_ligase_C_dom_sf"/>
</dbReference>
<dbReference type="GO" id="GO:0004326">
    <property type="term" value="F:tetrahydrofolylpolyglutamate synthase activity"/>
    <property type="evidence" value="ECO:0007669"/>
    <property type="project" value="UniProtKB-EC"/>
</dbReference>
<keyword evidence="5" id="KW-0479">Metal-binding</keyword>
<evidence type="ECO:0000256" key="9">
    <source>
        <dbReference type="ARBA" id="ARBA00047493"/>
    </source>
</evidence>
<sequence>MTPTARPTFESDRILARLLTLHPKVIDLSLERLWRLLDRLGNPERRLPPVVHVAGTNGKGSVIAYLRAMLEAAGYRVHVYISPHLVRFHERIRLAGTLIDEAALSARLARCEAVNGDAPITFFEITTAAAFDAFADHPADILLLETGLGGRLDATNVIARPAATALTPISLDHQHYLGDTLAQIAFEKAGILKAGVPSIVGPQVKDALAVIREQAARRGAPLHVCGADWEVEATADGFVYRNGDHATGYPPPGLLGRHQFGNAGIALAVLDCLEGYSVDDRARRQGLAGVEWPARMQRLASGPLLDRLPAGAELWLDGGHNPDAGNVLETLFRDIQGRDPRPFHLIAGMLQVKDRQGFLRHFSGLAESAYAVPIEGEAASTPPDELARHGREAGLAMVPADDVESALGRIAAAHAGGPAPRVLIAGSLYLAGRVLRANDQMQP</sequence>
<dbReference type="GO" id="GO:0005524">
    <property type="term" value="F:ATP binding"/>
    <property type="evidence" value="ECO:0007669"/>
    <property type="project" value="UniProtKB-KW"/>
</dbReference>
<dbReference type="RefSeq" id="WP_085881912.1">
    <property type="nucleotide sequence ID" value="NZ_FWFR01000001.1"/>
</dbReference>
<keyword evidence="7 10" id="KW-0067">ATP-binding</keyword>
<dbReference type="InterPro" id="IPR018109">
    <property type="entry name" value="Folylpolyglutamate_synth_CS"/>
</dbReference>
<organism evidence="12 13">
    <name type="scientific">Oceanibacterium hippocampi</name>
    <dbReference type="NCBI Taxonomy" id="745714"/>
    <lineage>
        <taxon>Bacteria</taxon>
        <taxon>Pseudomonadati</taxon>
        <taxon>Pseudomonadota</taxon>
        <taxon>Alphaproteobacteria</taxon>
        <taxon>Sneathiellales</taxon>
        <taxon>Sneathiellaceae</taxon>
        <taxon>Oceanibacterium</taxon>
    </lineage>
</organism>
<dbReference type="PROSITE" id="PS01012">
    <property type="entry name" value="FOLYLPOLYGLU_SYNT_2"/>
    <property type="match status" value="1"/>
</dbReference>
<dbReference type="InterPro" id="IPR036565">
    <property type="entry name" value="Mur-like_cat_sf"/>
</dbReference>
<dbReference type="GO" id="GO:0046872">
    <property type="term" value="F:metal ion binding"/>
    <property type="evidence" value="ECO:0007669"/>
    <property type="project" value="UniProtKB-KW"/>
</dbReference>
<comment type="similarity">
    <text evidence="2 10">Belongs to the folylpolyglutamate synthase family.</text>
</comment>
<dbReference type="Pfam" id="PF08245">
    <property type="entry name" value="Mur_ligase_M"/>
    <property type="match status" value="1"/>
</dbReference>
<comment type="catalytic activity">
    <reaction evidence="9">
        <text>(6S)-5,6,7,8-tetrahydrofolyl-(gamma-L-Glu)(n) + L-glutamate + ATP = (6S)-5,6,7,8-tetrahydrofolyl-(gamma-L-Glu)(n+1) + ADP + phosphate + H(+)</text>
        <dbReference type="Rhea" id="RHEA:10580"/>
        <dbReference type="Rhea" id="RHEA-COMP:14738"/>
        <dbReference type="Rhea" id="RHEA-COMP:14740"/>
        <dbReference type="ChEBI" id="CHEBI:15378"/>
        <dbReference type="ChEBI" id="CHEBI:29985"/>
        <dbReference type="ChEBI" id="CHEBI:30616"/>
        <dbReference type="ChEBI" id="CHEBI:43474"/>
        <dbReference type="ChEBI" id="CHEBI:141005"/>
        <dbReference type="ChEBI" id="CHEBI:456216"/>
        <dbReference type="EC" id="6.3.2.17"/>
    </reaction>
</comment>
<evidence type="ECO:0000256" key="10">
    <source>
        <dbReference type="PIRNR" id="PIRNR001563"/>
    </source>
</evidence>
<evidence type="ECO:0000256" key="4">
    <source>
        <dbReference type="ARBA" id="ARBA00022598"/>
    </source>
</evidence>
<keyword evidence="8" id="KW-0460">Magnesium</keyword>
<dbReference type="GO" id="GO:0046654">
    <property type="term" value="P:tetrahydrofolate biosynthetic process"/>
    <property type="evidence" value="ECO:0007669"/>
    <property type="project" value="UniProtKB-UniPathway"/>
</dbReference>
<evidence type="ECO:0000259" key="11">
    <source>
        <dbReference type="Pfam" id="PF08245"/>
    </source>
</evidence>
<evidence type="ECO:0000256" key="8">
    <source>
        <dbReference type="ARBA" id="ARBA00022842"/>
    </source>
</evidence>
<dbReference type="Proteomes" id="UP000193200">
    <property type="component" value="Unassembled WGS sequence"/>
</dbReference>
<gene>
    <name evidence="12" type="primary">folC</name>
    <name evidence="12" type="ORF">OCH7691_00586</name>
</gene>
<evidence type="ECO:0000256" key="6">
    <source>
        <dbReference type="ARBA" id="ARBA00022741"/>
    </source>
</evidence>
<dbReference type="Gene3D" id="3.90.190.20">
    <property type="entry name" value="Mur ligase, C-terminal domain"/>
    <property type="match status" value="1"/>
</dbReference>
<evidence type="ECO:0000256" key="3">
    <source>
        <dbReference type="ARBA" id="ARBA00013025"/>
    </source>
</evidence>
<keyword evidence="4 10" id="KW-0436">Ligase</keyword>
<dbReference type="GO" id="GO:0008841">
    <property type="term" value="F:dihydrofolate synthase activity"/>
    <property type="evidence" value="ECO:0007669"/>
    <property type="project" value="TreeGrafter"/>
</dbReference>
<name>A0A1Y5RQT4_9PROT</name>
<evidence type="ECO:0000313" key="13">
    <source>
        <dbReference type="Proteomes" id="UP000193200"/>
    </source>
</evidence>
<reference evidence="12 13" key="1">
    <citation type="submission" date="2017-03" db="EMBL/GenBank/DDBJ databases">
        <authorList>
            <person name="Afonso C.L."/>
            <person name="Miller P.J."/>
            <person name="Scott M.A."/>
            <person name="Spackman E."/>
            <person name="Goraichik I."/>
            <person name="Dimitrov K.M."/>
            <person name="Suarez D.L."/>
            <person name="Swayne D.E."/>
        </authorList>
    </citation>
    <scope>NUCLEOTIDE SEQUENCE [LARGE SCALE GENOMIC DNA]</scope>
    <source>
        <strain evidence="12 13">CECT 7691</strain>
    </source>
</reference>
<dbReference type="AlphaFoldDB" id="A0A1Y5RQT4"/>
<comment type="cofactor">
    <cofactor evidence="1">
        <name>Mg(2+)</name>
        <dbReference type="ChEBI" id="CHEBI:18420"/>
    </cofactor>
</comment>
<evidence type="ECO:0000256" key="5">
    <source>
        <dbReference type="ARBA" id="ARBA00022723"/>
    </source>
</evidence>
<dbReference type="PANTHER" id="PTHR11136">
    <property type="entry name" value="FOLYLPOLYGLUTAMATE SYNTHASE-RELATED"/>
    <property type="match status" value="1"/>
</dbReference>
<dbReference type="EMBL" id="FWFR01000001">
    <property type="protein sequence ID" value="SLN22283.1"/>
    <property type="molecule type" value="Genomic_DNA"/>
</dbReference>
<dbReference type="FunFam" id="3.40.1190.10:FF:000011">
    <property type="entry name" value="Folylpolyglutamate synthase/dihydrofolate synthase"/>
    <property type="match status" value="1"/>
</dbReference>
<keyword evidence="6 10" id="KW-0547">Nucleotide-binding</keyword>
<keyword evidence="13" id="KW-1185">Reference proteome</keyword>